<organism evidence="1 2">
    <name type="scientific">Gelidibacter maritimus</name>
    <dbReference type="NCBI Taxonomy" id="2761487"/>
    <lineage>
        <taxon>Bacteria</taxon>
        <taxon>Pseudomonadati</taxon>
        <taxon>Bacteroidota</taxon>
        <taxon>Flavobacteriia</taxon>
        <taxon>Flavobacteriales</taxon>
        <taxon>Flavobacteriaceae</taxon>
        <taxon>Gelidibacter</taxon>
    </lineage>
</organism>
<protein>
    <submittedName>
        <fullName evidence="1">Uncharacterized protein</fullName>
    </submittedName>
</protein>
<dbReference type="EMBL" id="JACGLT010000007">
    <property type="protein sequence ID" value="MBA6153134.1"/>
    <property type="molecule type" value="Genomic_DNA"/>
</dbReference>
<dbReference type="AlphaFoldDB" id="A0A7W2R3T5"/>
<comment type="caution">
    <text evidence="1">The sequence shown here is derived from an EMBL/GenBank/DDBJ whole genome shotgun (WGS) entry which is preliminary data.</text>
</comment>
<evidence type="ECO:0000313" key="1">
    <source>
        <dbReference type="EMBL" id="MBA6153134.1"/>
    </source>
</evidence>
<name>A0A7W2R3T5_9FLAO</name>
<keyword evidence="2" id="KW-1185">Reference proteome</keyword>
<reference evidence="1 2" key="1">
    <citation type="submission" date="2020-07" db="EMBL/GenBank/DDBJ databases">
        <title>Bacterium isolated from marine sediment.</title>
        <authorList>
            <person name="Shang D."/>
        </authorList>
    </citation>
    <scope>NUCLEOTIDE SEQUENCE [LARGE SCALE GENOMIC DNA]</scope>
    <source>
        <strain evidence="1 2">F6074</strain>
    </source>
</reference>
<accession>A0A7W2R3T5</accession>
<dbReference type="RefSeq" id="WP_182205439.1">
    <property type="nucleotide sequence ID" value="NZ_JACGLT010000007.1"/>
</dbReference>
<proteinExistence type="predicted"/>
<evidence type="ECO:0000313" key="2">
    <source>
        <dbReference type="Proteomes" id="UP000541857"/>
    </source>
</evidence>
<dbReference type="Proteomes" id="UP000541857">
    <property type="component" value="Unassembled WGS sequence"/>
</dbReference>
<gene>
    <name evidence="1" type="ORF">H3Z82_10385</name>
</gene>
<sequence>MDAYDESRMVVLRFNTDHDGPFLDNNMRIPTPPWSFVLELQDAAQNFENKGNNEEVRKWLGILMVAGSSLGGARPKANIRDENGDLWIAKFSSKNDATDKAAWEYLAYFIHRLMTNCLTAVPKQILNSFFKAYSFGQIILDNSVKLDALTKLVLRRLLVSRLCL</sequence>